<accession>A0A1S1Q449</accession>
<evidence type="ECO:0000256" key="1">
    <source>
        <dbReference type="ARBA" id="ARBA00022679"/>
    </source>
</evidence>
<sequence length="217" mass="23863">MAYWLIKVLVVGPLLGLLGRPAVTGAEHIPRHGPVILAGNHLAVADSFFLVRLVPRRITFLTKQEYFTGRGVRGRLVRWFFTAAVRVLEAGGAWGIYPEGTRSPDGRLYRGRTGVARVALATGAPVVPVVLKGTEAVSPRGRRCWRRGRVQIIVGRPLDFSRYRRVLADGPPGCPAPTERMVIRSATDELMRVLADHSGQEYVDAYATDHRGPDPHA</sequence>
<keyword evidence="2 4" id="KW-0012">Acyltransferase</keyword>
<dbReference type="Proteomes" id="UP000179769">
    <property type="component" value="Unassembled WGS sequence"/>
</dbReference>
<protein>
    <submittedName>
        <fullName evidence="4">Glycerol acyltransferase</fullName>
    </submittedName>
</protein>
<dbReference type="SUPFAM" id="SSF69593">
    <property type="entry name" value="Glycerol-3-phosphate (1)-acyltransferase"/>
    <property type="match status" value="1"/>
</dbReference>
<feature type="domain" description="Phospholipid/glycerol acyltransferase" evidence="3">
    <location>
        <begin position="35"/>
        <end position="134"/>
    </location>
</feature>
<dbReference type="EMBL" id="MAXA01000213">
    <property type="protein sequence ID" value="OHV28261.1"/>
    <property type="molecule type" value="Genomic_DNA"/>
</dbReference>
<organism evidence="4 5">
    <name type="scientific">Parafrankia soli</name>
    <dbReference type="NCBI Taxonomy" id="2599596"/>
    <lineage>
        <taxon>Bacteria</taxon>
        <taxon>Bacillati</taxon>
        <taxon>Actinomycetota</taxon>
        <taxon>Actinomycetes</taxon>
        <taxon>Frankiales</taxon>
        <taxon>Frankiaceae</taxon>
        <taxon>Parafrankia</taxon>
    </lineage>
</organism>
<dbReference type="RefSeq" id="WP_071063631.1">
    <property type="nucleotide sequence ID" value="NZ_MAXA01000213.1"/>
</dbReference>
<dbReference type="InterPro" id="IPR002123">
    <property type="entry name" value="Plipid/glycerol_acylTrfase"/>
</dbReference>
<dbReference type="CDD" id="cd07989">
    <property type="entry name" value="LPLAT_AGPAT-like"/>
    <property type="match status" value="1"/>
</dbReference>
<evidence type="ECO:0000313" key="5">
    <source>
        <dbReference type="Proteomes" id="UP000179769"/>
    </source>
</evidence>
<keyword evidence="1 4" id="KW-0808">Transferase</keyword>
<dbReference type="GO" id="GO:0006654">
    <property type="term" value="P:phosphatidic acid biosynthetic process"/>
    <property type="evidence" value="ECO:0007669"/>
    <property type="project" value="TreeGrafter"/>
</dbReference>
<dbReference type="GO" id="GO:0003841">
    <property type="term" value="F:1-acylglycerol-3-phosphate O-acyltransferase activity"/>
    <property type="evidence" value="ECO:0007669"/>
    <property type="project" value="TreeGrafter"/>
</dbReference>
<reference evidence="5" key="1">
    <citation type="submission" date="2016-07" db="EMBL/GenBank/DDBJ databases">
        <title>Frankia sp. NRRL B-16219 Genome sequencing.</title>
        <authorList>
            <person name="Ghodhbane-Gtari F."/>
            <person name="Swanson E."/>
            <person name="Gueddou A."/>
            <person name="Louati M."/>
            <person name="Nouioui I."/>
            <person name="Hezbri K."/>
            <person name="Abebe-Akele F."/>
            <person name="Simpson S."/>
            <person name="Morris K."/>
            <person name="Thomas K."/>
            <person name="Gtari M."/>
            <person name="Tisa L.S."/>
        </authorList>
    </citation>
    <scope>NUCLEOTIDE SEQUENCE [LARGE SCALE GENOMIC DNA]</scope>
    <source>
        <strain evidence="5">NRRL B-16219</strain>
    </source>
</reference>
<gene>
    <name evidence="4" type="ORF">BBK14_03640</name>
</gene>
<dbReference type="PANTHER" id="PTHR10434">
    <property type="entry name" value="1-ACYL-SN-GLYCEROL-3-PHOSPHATE ACYLTRANSFERASE"/>
    <property type="match status" value="1"/>
</dbReference>
<dbReference type="OrthoDB" id="9808424at2"/>
<dbReference type="Pfam" id="PF01553">
    <property type="entry name" value="Acyltransferase"/>
    <property type="match status" value="1"/>
</dbReference>
<evidence type="ECO:0000256" key="2">
    <source>
        <dbReference type="ARBA" id="ARBA00023315"/>
    </source>
</evidence>
<dbReference type="AlphaFoldDB" id="A0A1S1Q449"/>
<evidence type="ECO:0000313" key="4">
    <source>
        <dbReference type="EMBL" id="OHV28261.1"/>
    </source>
</evidence>
<dbReference type="GO" id="GO:0005886">
    <property type="term" value="C:plasma membrane"/>
    <property type="evidence" value="ECO:0007669"/>
    <property type="project" value="TreeGrafter"/>
</dbReference>
<dbReference type="PANTHER" id="PTHR10434:SF11">
    <property type="entry name" value="1-ACYL-SN-GLYCEROL-3-PHOSPHATE ACYLTRANSFERASE"/>
    <property type="match status" value="1"/>
</dbReference>
<evidence type="ECO:0000259" key="3">
    <source>
        <dbReference type="SMART" id="SM00563"/>
    </source>
</evidence>
<name>A0A1S1Q449_9ACTN</name>
<comment type="caution">
    <text evidence="4">The sequence shown here is derived from an EMBL/GenBank/DDBJ whole genome shotgun (WGS) entry which is preliminary data.</text>
</comment>
<proteinExistence type="predicted"/>
<keyword evidence="5" id="KW-1185">Reference proteome</keyword>
<dbReference type="SMART" id="SM00563">
    <property type="entry name" value="PlsC"/>
    <property type="match status" value="1"/>
</dbReference>